<proteinExistence type="predicted"/>
<protein>
    <submittedName>
        <fullName evidence="1">Uncharacterized protein</fullName>
    </submittedName>
</protein>
<accession>A0A8S5S6E5</accession>
<sequence>MITSTDAKARAAQERSDLLQRIDKLHRFIHCYSEYDNLSRAQRTLLRKQLRVMNRYQRILLKRLTIWDN</sequence>
<dbReference type="InterPro" id="IPR054052">
    <property type="entry name" value="Y16Q-like"/>
</dbReference>
<dbReference type="EMBL" id="BK032536">
    <property type="protein sequence ID" value="DAF46387.1"/>
    <property type="molecule type" value="Genomic_DNA"/>
</dbReference>
<organism evidence="1">
    <name type="scientific">Podoviridae sp. ctsUe5</name>
    <dbReference type="NCBI Taxonomy" id="2827750"/>
    <lineage>
        <taxon>Viruses</taxon>
        <taxon>Duplodnaviria</taxon>
        <taxon>Heunggongvirae</taxon>
        <taxon>Uroviricota</taxon>
        <taxon>Caudoviricetes</taxon>
    </lineage>
</organism>
<reference evidence="1" key="1">
    <citation type="journal article" date="2021" name="Proc. Natl. Acad. Sci. U.S.A.">
        <title>A Catalog of Tens of Thousands of Viruses from Human Metagenomes Reveals Hidden Associations with Chronic Diseases.</title>
        <authorList>
            <person name="Tisza M.J."/>
            <person name="Buck C.B."/>
        </authorList>
    </citation>
    <scope>NUCLEOTIDE SEQUENCE</scope>
    <source>
        <strain evidence="1">CtsUe5</strain>
    </source>
</reference>
<evidence type="ECO:0000313" key="1">
    <source>
        <dbReference type="EMBL" id="DAF46387.1"/>
    </source>
</evidence>
<name>A0A8S5S6E5_9CAUD</name>
<dbReference type="Pfam" id="PF21825">
    <property type="entry name" value="crAss001_48"/>
    <property type="match status" value="1"/>
</dbReference>